<feature type="non-terminal residue" evidence="1">
    <location>
        <position position="1"/>
    </location>
</feature>
<keyword evidence="2" id="KW-1185">Reference proteome</keyword>
<sequence>GDMASHGWHEGSWSSGLQALHETPSPQLPSPAGGGSLEAALERLKLLHFLPRLRGLGVEVLGDVGDLLDADLGEAWPFPPIGARRARGGSRAKGNNSCEGFVPCSLLAFRGFFRARNLPLLRRFRSCSVARRGFEEQHARVL</sequence>
<evidence type="ECO:0000313" key="2">
    <source>
        <dbReference type="Proteomes" id="UP001189429"/>
    </source>
</evidence>
<protein>
    <submittedName>
        <fullName evidence="1">Uncharacterized protein</fullName>
    </submittedName>
</protein>
<proteinExistence type="predicted"/>
<dbReference type="Proteomes" id="UP001189429">
    <property type="component" value="Unassembled WGS sequence"/>
</dbReference>
<reference evidence="1" key="1">
    <citation type="submission" date="2023-10" db="EMBL/GenBank/DDBJ databases">
        <authorList>
            <person name="Chen Y."/>
            <person name="Shah S."/>
            <person name="Dougan E. K."/>
            <person name="Thang M."/>
            <person name="Chan C."/>
        </authorList>
    </citation>
    <scope>NUCLEOTIDE SEQUENCE [LARGE SCALE GENOMIC DNA]</scope>
</reference>
<accession>A0ABN9QML5</accession>
<evidence type="ECO:0000313" key="1">
    <source>
        <dbReference type="EMBL" id="CAK0807342.1"/>
    </source>
</evidence>
<dbReference type="EMBL" id="CAUYUJ010003903">
    <property type="protein sequence ID" value="CAK0807342.1"/>
    <property type="molecule type" value="Genomic_DNA"/>
</dbReference>
<organism evidence="1 2">
    <name type="scientific">Prorocentrum cordatum</name>
    <dbReference type="NCBI Taxonomy" id="2364126"/>
    <lineage>
        <taxon>Eukaryota</taxon>
        <taxon>Sar</taxon>
        <taxon>Alveolata</taxon>
        <taxon>Dinophyceae</taxon>
        <taxon>Prorocentrales</taxon>
        <taxon>Prorocentraceae</taxon>
        <taxon>Prorocentrum</taxon>
    </lineage>
</organism>
<name>A0ABN9QML5_9DINO</name>
<comment type="caution">
    <text evidence="1">The sequence shown here is derived from an EMBL/GenBank/DDBJ whole genome shotgun (WGS) entry which is preliminary data.</text>
</comment>
<gene>
    <name evidence="1" type="ORF">PCOR1329_LOCUS13245</name>
</gene>